<name>A0A561DST8_9BACI</name>
<feature type="coiled-coil region" evidence="1">
    <location>
        <begin position="33"/>
        <end position="60"/>
    </location>
</feature>
<sequence length="184" mass="21651">MARKKEEKIDYVRMFREEWKNKYNDEMLKGKNEEQLKAILEELEDGLAEARKKQEEYNSIGVSWTKLADNVLIIFEYSDETRIKERILEQKRKLGFLLDDEEKVMREKMTPYQLESLKETREKVKNGVEYRCTYHKEGGATCSIGTPNKEVLAKFISKFSQEKGLGSLRSETQVGLFFDSLKSK</sequence>
<evidence type="ECO:0000313" key="2">
    <source>
        <dbReference type="EMBL" id="TWE06416.1"/>
    </source>
</evidence>
<dbReference type="EMBL" id="VIVN01000002">
    <property type="protein sequence ID" value="TWE06416.1"/>
    <property type="molecule type" value="Genomic_DNA"/>
</dbReference>
<reference evidence="2 3" key="1">
    <citation type="submission" date="2019-06" db="EMBL/GenBank/DDBJ databases">
        <title>Sorghum-associated microbial communities from plants grown in Nebraska, USA.</title>
        <authorList>
            <person name="Schachtman D."/>
        </authorList>
    </citation>
    <scope>NUCLEOTIDE SEQUENCE [LARGE SCALE GENOMIC DNA]</scope>
    <source>
        <strain evidence="2 3">2482</strain>
    </source>
</reference>
<accession>A0A561DST8</accession>
<evidence type="ECO:0000256" key="1">
    <source>
        <dbReference type="SAM" id="Coils"/>
    </source>
</evidence>
<proteinExistence type="predicted"/>
<dbReference type="RefSeq" id="WP_144563169.1">
    <property type="nucleotide sequence ID" value="NZ_VIVN01000002.1"/>
</dbReference>
<comment type="caution">
    <text evidence="2">The sequence shown here is derived from an EMBL/GenBank/DDBJ whole genome shotgun (WGS) entry which is preliminary data.</text>
</comment>
<dbReference type="Proteomes" id="UP000319671">
    <property type="component" value="Unassembled WGS sequence"/>
</dbReference>
<protein>
    <submittedName>
        <fullName evidence="2">Uncharacterized protein</fullName>
    </submittedName>
</protein>
<organism evidence="2 3">
    <name type="scientific">Neobacillus bataviensis</name>
    <dbReference type="NCBI Taxonomy" id="220685"/>
    <lineage>
        <taxon>Bacteria</taxon>
        <taxon>Bacillati</taxon>
        <taxon>Bacillota</taxon>
        <taxon>Bacilli</taxon>
        <taxon>Bacillales</taxon>
        <taxon>Bacillaceae</taxon>
        <taxon>Neobacillus</taxon>
    </lineage>
</organism>
<dbReference type="AlphaFoldDB" id="A0A561DST8"/>
<keyword evidence="1" id="KW-0175">Coiled coil</keyword>
<gene>
    <name evidence="2" type="ORF">FB550_102438</name>
</gene>
<keyword evidence="3" id="KW-1185">Reference proteome</keyword>
<evidence type="ECO:0000313" key="3">
    <source>
        <dbReference type="Proteomes" id="UP000319671"/>
    </source>
</evidence>